<sequence>MPVTTERSEEIIAAWRSGAADIDGWENPAGPLLSRYAESELTTAFIETRRASACTGSFTHQCC</sequence>
<reference evidence="1 2" key="1">
    <citation type="submission" date="2020-08" db="EMBL/GenBank/DDBJ databases">
        <title>Sequencing the genomes of 1000 actinobacteria strains.</title>
        <authorList>
            <person name="Klenk H.-P."/>
        </authorList>
    </citation>
    <scope>NUCLEOTIDE SEQUENCE [LARGE SCALE GENOMIC DNA]</scope>
    <source>
        <strain evidence="1 2">DSM 45790</strain>
    </source>
</reference>
<dbReference type="RefSeq" id="WP_184610000.1">
    <property type="nucleotide sequence ID" value="NZ_BOOS01000063.1"/>
</dbReference>
<evidence type="ECO:0000313" key="1">
    <source>
        <dbReference type="EMBL" id="MBB5626190.1"/>
    </source>
</evidence>
<proteinExistence type="predicted"/>
<protein>
    <submittedName>
        <fullName evidence="1">Uncharacterized protein</fullName>
    </submittedName>
</protein>
<keyword evidence="2" id="KW-1185">Reference proteome</keyword>
<evidence type="ECO:0000313" key="2">
    <source>
        <dbReference type="Proteomes" id="UP000588112"/>
    </source>
</evidence>
<name>A0A7W8Z2S5_9ACTN</name>
<organism evidence="1 2">
    <name type="scientific">Sphaerisporangium krabiense</name>
    <dbReference type="NCBI Taxonomy" id="763782"/>
    <lineage>
        <taxon>Bacteria</taxon>
        <taxon>Bacillati</taxon>
        <taxon>Actinomycetota</taxon>
        <taxon>Actinomycetes</taxon>
        <taxon>Streptosporangiales</taxon>
        <taxon>Streptosporangiaceae</taxon>
        <taxon>Sphaerisporangium</taxon>
    </lineage>
</organism>
<dbReference type="Proteomes" id="UP000588112">
    <property type="component" value="Unassembled WGS sequence"/>
</dbReference>
<dbReference type="InterPro" id="IPR046197">
    <property type="entry name" value="DUF6229"/>
</dbReference>
<comment type="caution">
    <text evidence="1">The sequence shown here is derived from an EMBL/GenBank/DDBJ whole genome shotgun (WGS) entry which is preliminary data.</text>
</comment>
<dbReference type="Pfam" id="PF19740">
    <property type="entry name" value="DUF6229"/>
    <property type="match status" value="1"/>
</dbReference>
<dbReference type="AlphaFoldDB" id="A0A7W8Z2S5"/>
<dbReference type="EMBL" id="JACHBR010000001">
    <property type="protein sequence ID" value="MBB5626190.1"/>
    <property type="molecule type" value="Genomic_DNA"/>
</dbReference>
<accession>A0A7W8Z2S5</accession>
<gene>
    <name evidence="1" type="ORF">BJ981_001889</name>
</gene>